<evidence type="ECO:0000313" key="2">
    <source>
        <dbReference type="Proteomes" id="UP001152747"/>
    </source>
</evidence>
<reference evidence="1" key="1">
    <citation type="submission" date="2022-11" db="EMBL/GenBank/DDBJ databases">
        <authorList>
            <person name="Kikuchi T."/>
        </authorList>
    </citation>
    <scope>NUCLEOTIDE SEQUENCE</scope>
    <source>
        <strain evidence="1">PS1010</strain>
    </source>
</reference>
<dbReference type="AlphaFoldDB" id="A0A9P1I926"/>
<proteinExistence type="predicted"/>
<sequence length="80" mass="9788">MGDDIFETLYYLWKLESDTKVKEKMLKISREKTITVDLLKILWPLYNHKKFESFDEILDDLEATTKTWVDQIRMDRKMKK</sequence>
<comment type="caution">
    <text evidence="1">The sequence shown here is derived from an EMBL/GenBank/DDBJ whole genome shotgun (WGS) entry which is preliminary data.</text>
</comment>
<accession>A0A9P1I926</accession>
<keyword evidence="2" id="KW-1185">Reference proteome</keyword>
<organism evidence="1 2">
    <name type="scientific">Caenorhabditis angaria</name>
    <dbReference type="NCBI Taxonomy" id="860376"/>
    <lineage>
        <taxon>Eukaryota</taxon>
        <taxon>Metazoa</taxon>
        <taxon>Ecdysozoa</taxon>
        <taxon>Nematoda</taxon>
        <taxon>Chromadorea</taxon>
        <taxon>Rhabditida</taxon>
        <taxon>Rhabditina</taxon>
        <taxon>Rhabditomorpha</taxon>
        <taxon>Rhabditoidea</taxon>
        <taxon>Rhabditidae</taxon>
        <taxon>Peloderinae</taxon>
        <taxon>Caenorhabditis</taxon>
    </lineage>
</organism>
<dbReference type="Proteomes" id="UP001152747">
    <property type="component" value="Unassembled WGS sequence"/>
</dbReference>
<gene>
    <name evidence="1" type="ORF">CAMP_LOCUS3372</name>
</gene>
<protein>
    <submittedName>
        <fullName evidence="1">Uncharacterized protein</fullName>
    </submittedName>
</protein>
<name>A0A9P1I926_9PELO</name>
<evidence type="ECO:0000313" key="1">
    <source>
        <dbReference type="EMBL" id="CAI5440735.1"/>
    </source>
</evidence>
<dbReference type="EMBL" id="CANHGI010000002">
    <property type="protein sequence ID" value="CAI5440735.1"/>
    <property type="molecule type" value="Genomic_DNA"/>
</dbReference>